<dbReference type="EMBL" id="HF545616">
    <property type="protein sequence ID" value="CCO05296.1"/>
    <property type="molecule type" value="Genomic_DNA"/>
</dbReference>
<name>A0ABP1WMS8_9FIRM</name>
<keyword evidence="2" id="KW-1185">Reference proteome</keyword>
<sequence length="112" mass="12298">MKRITIEIPDSKYAKLTADAEKLIAVKSKMCRLAGVECPKYKAANIVKEAAEFGAVEYVSNYIENISSTLSKKINLLENHIDGEAEIIVRDAASPIKRIVAALSCDNEQEAN</sequence>
<proteinExistence type="predicted"/>
<gene>
    <name evidence="1" type="ORF">RBI_I01594</name>
</gene>
<evidence type="ECO:0000313" key="2">
    <source>
        <dbReference type="Proteomes" id="UP000027600"/>
    </source>
</evidence>
<evidence type="ECO:0008006" key="3">
    <source>
        <dbReference type="Google" id="ProtNLM"/>
    </source>
</evidence>
<dbReference type="RefSeq" id="WP_038672230.1">
    <property type="nucleotide sequence ID" value="NZ_DAWCKT010000082.1"/>
</dbReference>
<protein>
    <recommendedName>
        <fullName evidence="3">Phage protein</fullName>
    </recommendedName>
</protein>
<accession>A0ABP1WMS8</accession>
<reference evidence="1 2" key="1">
    <citation type="journal article" date="2014" name="Int. J. Syst. Evol. Microbiol.">
        <title>Complete genome of a new Firmicutes species belonging to the dominant human colonic microbiota ('Ruminococcus bicirculans') reveals two chromosomes and a selective capacity to utilize plant glucans.</title>
        <authorList>
            <consortium name="NISC Comparative Sequencing Program"/>
            <person name="Wegmann U."/>
            <person name="Louis P."/>
            <person name="Goesmann A."/>
            <person name="Henrissat B."/>
            <person name="Duncan S.H."/>
            <person name="Flint H.J."/>
        </authorList>
    </citation>
    <scope>NUCLEOTIDE SEQUENCE [LARGE SCALE GENOMIC DNA]</scope>
    <source>
        <strain evidence="1 2">80/3</strain>
    </source>
</reference>
<organism evidence="1 2">
    <name type="scientific">Ruminococcus bicirculans</name>
    <name type="common">ex Wegman et al. 2014</name>
    <dbReference type="NCBI Taxonomy" id="1160721"/>
    <lineage>
        <taxon>Bacteria</taxon>
        <taxon>Bacillati</taxon>
        <taxon>Bacillota</taxon>
        <taxon>Clostridia</taxon>
        <taxon>Eubacteriales</taxon>
        <taxon>Oscillospiraceae</taxon>
        <taxon>Ruminococcus</taxon>
    </lineage>
</organism>
<evidence type="ECO:0000313" key="1">
    <source>
        <dbReference type="EMBL" id="CCO05296.1"/>
    </source>
</evidence>
<dbReference type="Proteomes" id="UP000027600">
    <property type="component" value="Chromosome I"/>
</dbReference>